<evidence type="ECO:0000313" key="1">
    <source>
        <dbReference type="EMBL" id="MEW1976572.1"/>
    </source>
</evidence>
<evidence type="ECO:0008006" key="3">
    <source>
        <dbReference type="Google" id="ProtNLM"/>
    </source>
</evidence>
<protein>
    <recommendedName>
        <fullName evidence="3">Lysophospholipase</fullName>
    </recommendedName>
</protein>
<dbReference type="EMBL" id="JBFBMH010000036">
    <property type="protein sequence ID" value="MEW1976572.1"/>
    <property type="molecule type" value="Genomic_DNA"/>
</dbReference>
<evidence type="ECO:0000313" key="2">
    <source>
        <dbReference type="Proteomes" id="UP001553715"/>
    </source>
</evidence>
<accession>A0ABV3LKY4</accession>
<name>A0ABV3LKY4_9MICO</name>
<dbReference type="InterPro" id="IPR029058">
    <property type="entry name" value="AB_hydrolase_fold"/>
</dbReference>
<keyword evidence="2" id="KW-1185">Reference proteome</keyword>
<dbReference type="SUPFAM" id="SSF53474">
    <property type="entry name" value="alpha/beta-Hydrolases"/>
    <property type="match status" value="1"/>
</dbReference>
<reference evidence="1 2" key="1">
    <citation type="submission" date="2024-06" db="EMBL/GenBank/DDBJ databases">
        <title>The Natural Products Discovery Center: Release of the First 8490 Sequenced Strains for Exploring Actinobacteria Biosynthetic Diversity.</title>
        <authorList>
            <person name="Kalkreuter E."/>
            <person name="Kautsar S.A."/>
            <person name="Yang D."/>
            <person name="Bader C.D."/>
            <person name="Teijaro C.N."/>
            <person name="Fluegel L."/>
            <person name="Davis C.M."/>
            <person name="Simpson J.R."/>
            <person name="Lauterbach L."/>
            <person name="Steele A.D."/>
            <person name="Gui C."/>
            <person name="Meng S."/>
            <person name="Li G."/>
            <person name="Viehrig K."/>
            <person name="Ye F."/>
            <person name="Su P."/>
            <person name="Kiefer A.F."/>
            <person name="Nichols A."/>
            <person name="Cepeda A.J."/>
            <person name="Yan W."/>
            <person name="Fan B."/>
            <person name="Jiang Y."/>
            <person name="Adhikari A."/>
            <person name="Zheng C.-J."/>
            <person name="Schuster L."/>
            <person name="Cowan T.M."/>
            <person name="Smanski M.J."/>
            <person name="Chevrette M.G."/>
            <person name="De Carvalho L.P.S."/>
            <person name="Shen B."/>
        </authorList>
    </citation>
    <scope>NUCLEOTIDE SEQUENCE [LARGE SCALE GENOMIC DNA]</scope>
    <source>
        <strain evidence="1 2">NPDC077434</strain>
    </source>
</reference>
<sequence>MTTSSPAALWTPPARVRGVLAVVTGRGERAPVYERFGRRLSADGYTVAVFEADADAAATWLAGIDDLPTVLVGSDTGAAAVLRVLSQGETPDGAIVAGTPVEVDGADEPTDEQRTACPVHLGVLGTAESRTASASVERAPAAPDLAAIAVPILAFHGSADAVSPIAEAGALLSAVPDLELIETVDGLHDALNDQSHRSVAASIVLWLERLRGGDVHAPVVRPLRQAQGAVGTPAA</sequence>
<dbReference type="RefSeq" id="WP_366233439.1">
    <property type="nucleotide sequence ID" value="NZ_JBFBMH010000036.1"/>
</dbReference>
<organism evidence="1 2">
    <name type="scientific">Microbacterium profundi</name>
    <dbReference type="NCBI Taxonomy" id="450380"/>
    <lineage>
        <taxon>Bacteria</taxon>
        <taxon>Bacillati</taxon>
        <taxon>Actinomycetota</taxon>
        <taxon>Actinomycetes</taxon>
        <taxon>Micrococcales</taxon>
        <taxon>Microbacteriaceae</taxon>
        <taxon>Microbacterium</taxon>
    </lineage>
</organism>
<proteinExistence type="predicted"/>
<dbReference type="Proteomes" id="UP001553715">
    <property type="component" value="Unassembled WGS sequence"/>
</dbReference>
<dbReference type="Gene3D" id="3.40.50.1820">
    <property type="entry name" value="alpha/beta hydrolase"/>
    <property type="match status" value="1"/>
</dbReference>
<comment type="caution">
    <text evidence="1">The sequence shown here is derived from an EMBL/GenBank/DDBJ whole genome shotgun (WGS) entry which is preliminary data.</text>
</comment>
<gene>
    <name evidence="1" type="ORF">AB0301_16075</name>
</gene>